<keyword evidence="4" id="KW-1185">Reference proteome</keyword>
<gene>
    <name evidence="3" type="ORF">SAMN02983003_2070</name>
</gene>
<dbReference type="OrthoDB" id="9780267at2"/>
<protein>
    <submittedName>
        <fullName evidence="3">Uncharacterized membrane protein</fullName>
    </submittedName>
</protein>
<accession>A0A1K2HZG1</accession>
<dbReference type="Pfam" id="PF04367">
    <property type="entry name" value="DUF502"/>
    <property type="match status" value="1"/>
</dbReference>
<evidence type="ECO:0000313" key="3">
    <source>
        <dbReference type="EMBL" id="SFZ84536.1"/>
    </source>
</evidence>
<dbReference type="Proteomes" id="UP000183447">
    <property type="component" value="Unassembled WGS sequence"/>
</dbReference>
<dbReference type="InterPro" id="IPR007462">
    <property type="entry name" value="COV1-like"/>
</dbReference>
<evidence type="ECO:0000256" key="2">
    <source>
        <dbReference type="SAM" id="Phobius"/>
    </source>
</evidence>
<evidence type="ECO:0000313" key="4">
    <source>
        <dbReference type="Proteomes" id="UP000183447"/>
    </source>
</evidence>
<keyword evidence="2" id="KW-0812">Transmembrane</keyword>
<reference evidence="3 4" key="1">
    <citation type="submission" date="2016-11" db="EMBL/GenBank/DDBJ databases">
        <authorList>
            <person name="Jaros S."/>
            <person name="Januszkiewicz K."/>
            <person name="Wedrychowicz H."/>
        </authorList>
    </citation>
    <scope>NUCLEOTIDE SEQUENCE [LARGE SCALE GENOMIC DNA]</scope>
    <source>
        <strain evidence="3 4">ATCC 23634</strain>
    </source>
</reference>
<dbReference type="RefSeq" id="WP_072342360.1">
    <property type="nucleotide sequence ID" value="NZ_FPKU01000002.1"/>
</dbReference>
<name>A0A1K2HZG1_9HYPH</name>
<dbReference type="STRING" id="665118.SAMN02983003_2070"/>
<feature type="transmembrane region" description="Helical" evidence="2">
    <location>
        <begin position="69"/>
        <end position="90"/>
    </location>
</feature>
<dbReference type="AlphaFoldDB" id="A0A1K2HZG1"/>
<dbReference type="PANTHER" id="PTHR31876:SF26">
    <property type="entry name" value="PROTEIN LIKE COV 2"/>
    <property type="match status" value="1"/>
</dbReference>
<organism evidence="3 4">
    <name type="scientific">Devosia enhydra</name>
    <dbReference type="NCBI Taxonomy" id="665118"/>
    <lineage>
        <taxon>Bacteria</taxon>
        <taxon>Pseudomonadati</taxon>
        <taxon>Pseudomonadota</taxon>
        <taxon>Alphaproteobacteria</taxon>
        <taxon>Hyphomicrobiales</taxon>
        <taxon>Devosiaceae</taxon>
        <taxon>Devosia</taxon>
    </lineage>
</organism>
<dbReference type="EMBL" id="FPKU01000002">
    <property type="protein sequence ID" value="SFZ84536.1"/>
    <property type="molecule type" value="Genomic_DNA"/>
</dbReference>
<feature type="transmembrane region" description="Helical" evidence="2">
    <location>
        <begin position="15"/>
        <end position="36"/>
    </location>
</feature>
<feature type="compositionally biased region" description="Polar residues" evidence="1">
    <location>
        <begin position="233"/>
        <end position="242"/>
    </location>
</feature>
<sequence length="242" mass="26239">MDLPRRRKNTMGRRLMAGIVAAAPLVVTWVLLAFLFDQLARVGRPLVLGVARAVRHTAPPLANLLANDLVLSVVGVAVVVLALYILGWLAERVVGRRLLAVFDDIVQHIPLIDTIYRAVKRFLEVAGNSDEKKKQRVVLISFPSPAMKTVGLLTRTLVDTDTGTELGVVYVPTTPNPTSGYLEILPLKDVVLTDWSFEDAMAFIVTAGSNAPSAVNYRQSVRSDVGEEDRGGASQSTRAGPD</sequence>
<keyword evidence="2" id="KW-0472">Membrane</keyword>
<evidence type="ECO:0000256" key="1">
    <source>
        <dbReference type="SAM" id="MobiDB-lite"/>
    </source>
</evidence>
<keyword evidence="2" id="KW-1133">Transmembrane helix</keyword>
<proteinExistence type="predicted"/>
<feature type="region of interest" description="Disordered" evidence="1">
    <location>
        <begin position="220"/>
        <end position="242"/>
    </location>
</feature>
<dbReference type="PANTHER" id="PTHR31876">
    <property type="entry name" value="COV-LIKE PROTEIN 1"/>
    <property type="match status" value="1"/>
</dbReference>